<dbReference type="EMBL" id="JAQQWE010000010">
    <property type="protein sequence ID" value="KAK7937499.1"/>
    <property type="molecule type" value="Genomic_DNA"/>
</dbReference>
<dbReference type="Proteomes" id="UP001391051">
    <property type="component" value="Unassembled WGS sequence"/>
</dbReference>
<feature type="region of interest" description="Disordered" evidence="1">
    <location>
        <begin position="1"/>
        <end position="59"/>
    </location>
</feature>
<comment type="caution">
    <text evidence="2">The sequence shown here is derived from an EMBL/GenBank/DDBJ whole genome shotgun (WGS) entry which is preliminary data.</text>
</comment>
<gene>
    <name evidence="2" type="ORF">PG986_014367</name>
</gene>
<evidence type="ECO:0000313" key="2">
    <source>
        <dbReference type="EMBL" id="KAK7937499.1"/>
    </source>
</evidence>
<reference evidence="2 3" key="1">
    <citation type="submission" date="2023-01" db="EMBL/GenBank/DDBJ databases">
        <title>Analysis of 21 Apiospora genomes using comparative genomics revels a genus with tremendous synthesis potential of carbohydrate active enzymes and secondary metabolites.</title>
        <authorList>
            <person name="Sorensen T."/>
        </authorList>
    </citation>
    <scope>NUCLEOTIDE SEQUENCE [LARGE SCALE GENOMIC DNA]</scope>
    <source>
        <strain evidence="2 3">CBS 24483</strain>
    </source>
</reference>
<organism evidence="2 3">
    <name type="scientific">Apiospora aurea</name>
    <dbReference type="NCBI Taxonomy" id="335848"/>
    <lineage>
        <taxon>Eukaryota</taxon>
        <taxon>Fungi</taxon>
        <taxon>Dikarya</taxon>
        <taxon>Ascomycota</taxon>
        <taxon>Pezizomycotina</taxon>
        <taxon>Sordariomycetes</taxon>
        <taxon>Xylariomycetidae</taxon>
        <taxon>Amphisphaeriales</taxon>
        <taxon>Apiosporaceae</taxon>
        <taxon>Apiospora</taxon>
    </lineage>
</organism>
<evidence type="ECO:0000256" key="1">
    <source>
        <dbReference type="SAM" id="MobiDB-lite"/>
    </source>
</evidence>
<protein>
    <submittedName>
        <fullName evidence="2">Uncharacterized protein</fullName>
    </submittedName>
</protein>
<dbReference type="GeneID" id="92083651"/>
<feature type="compositionally biased region" description="Basic residues" evidence="1">
    <location>
        <begin position="37"/>
        <end position="50"/>
    </location>
</feature>
<sequence>MAHTKRQKEKVRKSDLPLQNKTRDLGGTATSSARLRTGTRRTSGSKRRGTSHASSGCRT</sequence>
<feature type="compositionally biased region" description="Basic residues" evidence="1">
    <location>
        <begin position="1"/>
        <end position="11"/>
    </location>
</feature>
<keyword evidence="3" id="KW-1185">Reference proteome</keyword>
<proteinExistence type="predicted"/>
<name>A0ABR1PSS5_9PEZI</name>
<dbReference type="RefSeq" id="XP_066692827.1">
    <property type="nucleotide sequence ID" value="XM_066850589.1"/>
</dbReference>
<accession>A0ABR1PSS5</accession>
<evidence type="ECO:0000313" key="3">
    <source>
        <dbReference type="Proteomes" id="UP001391051"/>
    </source>
</evidence>